<feature type="domain" description="Ig-like" evidence="18">
    <location>
        <begin position="309"/>
        <end position="396"/>
    </location>
</feature>
<evidence type="ECO:0000256" key="4">
    <source>
        <dbReference type="ARBA" id="ARBA00022729"/>
    </source>
</evidence>
<evidence type="ECO:0000256" key="11">
    <source>
        <dbReference type="ARBA" id="ARBA00023170"/>
    </source>
</evidence>
<dbReference type="Gene3D" id="2.60.40.10">
    <property type="entry name" value="Immunoglobulins"/>
    <property type="match status" value="3"/>
</dbReference>
<dbReference type="Proteomes" id="UP001178461">
    <property type="component" value="Chromosome 4"/>
</dbReference>
<dbReference type="GO" id="GO:0016020">
    <property type="term" value="C:membrane"/>
    <property type="evidence" value="ECO:0007669"/>
    <property type="project" value="UniProtKB-SubCell"/>
</dbReference>
<dbReference type="GO" id="GO:0004909">
    <property type="term" value="F:interleukin-1, type I, activating receptor activity"/>
    <property type="evidence" value="ECO:0007669"/>
    <property type="project" value="InterPro"/>
</dbReference>
<keyword evidence="6" id="KW-0378">Hydrolase</keyword>
<dbReference type="SMART" id="SM00409">
    <property type="entry name" value="IG"/>
    <property type="match status" value="3"/>
</dbReference>
<dbReference type="InterPro" id="IPR004076">
    <property type="entry name" value="IL-1_rcpt_I-typ"/>
</dbReference>
<dbReference type="SUPFAM" id="SSF52200">
    <property type="entry name" value="Toll/Interleukin receptor TIR domain"/>
    <property type="match status" value="1"/>
</dbReference>
<evidence type="ECO:0000313" key="20">
    <source>
        <dbReference type="Proteomes" id="UP001178461"/>
    </source>
</evidence>
<evidence type="ECO:0000256" key="15">
    <source>
        <dbReference type="SAM" id="MobiDB-lite"/>
    </source>
</evidence>
<dbReference type="Gene3D" id="3.40.50.10140">
    <property type="entry name" value="Toll/interleukin-1 receptor homology (TIR) domain"/>
    <property type="match status" value="1"/>
</dbReference>
<comment type="subcellular location">
    <subcellularLocation>
        <location evidence="1">Membrane</location>
        <topology evidence="1">Single-pass type I membrane protein</topology>
    </subcellularLocation>
</comment>
<dbReference type="GO" id="GO:0016787">
    <property type="term" value="F:hydrolase activity"/>
    <property type="evidence" value="ECO:0007669"/>
    <property type="project" value="UniProtKB-KW"/>
</dbReference>
<dbReference type="SUPFAM" id="SSF48726">
    <property type="entry name" value="Immunoglobulin"/>
    <property type="match status" value="3"/>
</dbReference>
<evidence type="ECO:0000256" key="10">
    <source>
        <dbReference type="ARBA" id="ARBA00023157"/>
    </source>
</evidence>
<keyword evidence="14" id="KW-0393">Immunoglobulin domain</keyword>
<gene>
    <name evidence="19" type="ORF">PODLI_1B029692</name>
</gene>
<feature type="domain" description="Ig-like" evidence="18">
    <location>
        <begin position="126"/>
        <end position="199"/>
    </location>
</feature>
<evidence type="ECO:0000259" key="17">
    <source>
        <dbReference type="PROSITE" id="PS50104"/>
    </source>
</evidence>
<feature type="transmembrane region" description="Helical" evidence="16">
    <location>
        <begin position="420"/>
        <end position="442"/>
    </location>
</feature>
<name>A0AA35P1G3_9SAUR</name>
<evidence type="ECO:0000256" key="5">
    <source>
        <dbReference type="ARBA" id="ARBA00022737"/>
    </source>
</evidence>
<dbReference type="InterPro" id="IPR035897">
    <property type="entry name" value="Toll_tir_struct_dom_sf"/>
</dbReference>
<dbReference type="AlphaFoldDB" id="A0AA35P1G3"/>
<feature type="domain" description="TIR" evidence="17">
    <location>
        <begin position="466"/>
        <end position="620"/>
    </location>
</feature>
<evidence type="ECO:0000256" key="14">
    <source>
        <dbReference type="ARBA" id="ARBA00023319"/>
    </source>
</evidence>
<keyword evidence="9 16" id="KW-0472">Membrane</keyword>
<keyword evidence="4" id="KW-0732">Signal</keyword>
<evidence type="ECO:0000256" key="1">
    <source>
        <dbReference type="ARBA" id="ARBA00004479"/>
    </source>
</evidence>
<sequence length="647" mass="73140">MHSSLLSALSAPTFLCDAKAEERIRDTSPFFRDWVIQSSPGALGSDHPPPPPSRPSVQGRQEAGFALTGRGGAPLGPRCLRRVVAKLPAGRVQQKMISALQLLCWICLAYSSSSICVRLATNVRAGEPGVICCPLLSSKQYNYSVTWHINGSDIPITTDNYSRIHQRGDRLWFSPAMIEDSGFYECRIQNSTRDRKELRVFKNDDGLCFNRNYVYPQRIHLHNTGKLKCPDLQNFESERTPLQWSKACTPGLPEDGRFSHFEDFLAIKNATEKDKGVYICQLTYTYLGRQLNVSRAISLTLFAPPKRIPLDIIYPNNNSVEVELGSSIAVTCNASSGIWDEPYVSWNLEDNSTRDLKATLTQSLDKSPNGELQLVREKFNISVVKPKHYQKYFCTVWSIRTAPRVVYIMLKPPAQNFQGYLIGGLVSPLLVILAALLIYKFFKVDIVLWYRESCQVLLGKGVSDGKLYDAYVLYPKNSANCAYSSDIFVLKALPEVLEKQCGYKLFICGRDDLPGQAVVSIADETLKQCRRVIIVLVPDSSRFSMQRLTSEHEIAVYSALIRDGVKVILIELDKIKDYDNMPESLKYLKQKHGVLRWEEGLSEKSQRASTKFWKNVRYQMPASRRPPSSEFHLLPVLFNSPWIPEGL</sequence>
<organism evidence="19 20">
    <name type="scientific">Podarcis lilfordi</name>
    <name type="common">Lilford's wall lizard</name>
    <dbReference type="NCBI Taxonomy" id="74358"/>
    <lineage>
        <taxon>Eukaryota</taxon>
        <taxon>Metazoa</taxon>
        <taxon>Chordata</taxon>
        <taxon>Craniata</taxon>
        <taxon>Vertebrata</taxon>
        <taxon>Euteleostomi</taxon>
        <taxon>Lepidosauria</taxon>
        <taxon>Squamata</taxon>
        <taxon>Bifurcata</taxon>
        <taxon>Unidentata</taxon>
        <taxon>Episquamata</taxon>
        <taxon>Laterata</taxon>
        <taxon>Lacertibaenia</taxon>
        <taxon>Lacertidae</taxon>
        <taxon>Podarcis</taxon>
    </lineage>
</organism>
<keyword evidence="5" id="KW-0677">Repeat</keyword>
<evidence type="ECO:0000313" key="19">
    <source>
        <dbReference type="EMBL" id="CAI5772061.1"/>
    </source>
</evidence>
<dbReference type="InterPro" id="IPR015621">
    <property type="entry name" value="IL-1_rcpt_fam"/>
</dbReference>
<keyword evidence="11 19" id="KW-0675">Receptor</keyword>
<keyword evidence="7 16" id="KW-1133">Transmembrane helix</keyword>
<keyword evidence="13" id="KW-0395">Inflammatory response</keyword>
<dbReference type="PRINTS" id="PR01537">
    <property type="entry name" value="INTRLKN1R1F"/>
</dbReference>
<evidence type="ECO:0000256" key="9">
    <source>
        <dbReference type="ARBA" id="ARBA00023136"/>
    </source>
</evidence>
<reference evidence="19" key="1">
    <citation type="submission" date="2022-12" db="EMBL/GenBank/DDBJ databases">
        <authorList>
            <person name="Alioto T."/>
            <person name="Alioto T."/>
            <person name="Gomez Garrido J."/>
        </authorList>
    </citation>
    <scope>NUCLEOTIDE SEQUENCE</scope>
</reference>
<evidence type="ECO:0000256" key="2">
    <source>
        <dbReference type="ARBA" id="ARBA00009752"/>
    </source>
</evidence>
<protein>
    <submittedName>
        <fullName evidence="19">Interleukin-1 receptor type 1-like isoform X1</fullName>
    </submittedName>
</protein>
<evidence type="ECO:0000259" key="18">
    <source>
        <dbReference type="PROSITE" id="PS50835"/>
    </source>
</evidence>
<evidence type="ECO:0000256" key="16">
    <source>
        <dbReference type="SAM" id="Phobius"/>
    </source>
</evidence>
<evidence type="ECO:0000256" key="13">
    <source>
        <dbReference type="ARBA" id="ARBA00023198"/>
    </source>
</evidence>
<dbReference type="PROSITE" id="PS50104">
    <property type="entry name" value="TIR"/>
    <property type="match status" value="1"/>
</dbReference>
<dbReference type="GO" id="GO:0050727">
    <property type="term" value="P:regulation of inflammatory response"/>
    <property type="evidence" value="ECO:0007669"/>
    <property type="project" value="TreeGrafter"/>
</dbReference>
<keyword evidence="8" id="KW-0520">NAD</keyword>
<dbReference type="PRINTS" id="PR01536">
    <property type="entry name" value="INTRLKN1R12F"/>
</dbReference>
<dbReference type="PROSITE" id="PS50835">
    <property type="entry name" value="IG_LIKE"/>
    <property type="match status" value="3"/>
</dbReference>
<proteinExistence type="inferred from homology"/>
<keyword evidence="10" id="KW-1015">Disulfide bond</keyword>
<feature type="region of interest" description="Disordered" evidence="15">
    <location>
        <begin position="40"/>
        <end position="60"/>
    </location>
</feature>
<dbReference type="Pfam" id="PF01582">
    <property type="entry name" value="TIR"/>
    <property type="match status" value="1"/>
</dbReference>
<dbReference type="InterPro" id="IPR003599">
    <property type="entry name" value="Ig_sub"/>
</dbReference>
<dbReference type="PRINTS" id="PR01538">
    <property type="entry name" value="INTRLEUKN1R1"/>
</dbReference>
<dbReference type="InterPro" id="IPR000157">
    <property type="entry name" value="TIR_dom"/>
</dbReference>
<feature type="domain" description="Ig-like" evidence="18">
    <location>
        <begin position="227"/>
        <end position="298"/>
    </location>
</feature>
<dbReference type="PANTHER" id="PTHR11890">
    <property type="entry name" value="INTERLEUKIN-1 RECEPTOR FAMILY MEMBER"/>
    <property type="match status" value="1"/>
</dbReference>
<accession>A0AA35P1G3</accession>
<evidence type="ECO:0000256" key="7">
    <source>
        <dbReference type="ARBA" id="ARBA00022989"/>
    </source>
</evidence>
<dbReference type="GO" id="GO:0006954">
    <property type="term" value="P:inflammatory response"/>
    <property type="evidence" value="ECO:0007669"/>
    <property type="project" value="UniProtKB-KW"/>
</dbReference>
<evidence type="ECO:0000256" key="3">
    <source>
        <dbReference type="ARBA" id="ARBA00022692"/>
    </source>
</evidence>
<comment type="similarity">
    <text evidence="2">Belongs to the interleukin-1 receptor family.</text>
</comment>
<evidence type="ECO:0000256" key="6">
    <source>
        <dbReference type="ARBA" id="ARBA00022801"/>
    </source>
</evidence>
<dbReference type="FunFam" id="2.60.40.10:FF:000188">
    <property type="entry name" value="Interleukin-1 receptor accessory protein-like 1"/>
    <property type="match status" value="1"/>
</dbReference>
<evidence type="ECO:0000256" key="8">
    <source>
        <dbReference type="ARBA" id="ARBA00023027"/>
    </source>
</evidence>
<keyword evidence="3 16" id="KW-0812">Transmembrane</keyword>
<dbReference type="InterPro" id="IPR013783">
    <property type="entry name" value="Ig-like_fold"/>
</dbReference>
<dbReference type="InterPro" id="IPR036179">
    <property type="entry name" value="Ig-like_dom_sf"/>
</dbReference>
<keyword evidence="12" id="KW-0325">Glycoprotein</keyword>
<dbReference type="InterPro" id="IPR004074">
    <property type="entry name" value="IL-1_rcpt_I/II-typ"/>
</dbReference>
<dbReference type="InterPro" id="IPR007110">
    <property type="entry name" value="Ig-like_dom"/>
</dbReference>
<dbReference type="EMBL" id="OX395129">
    <property type="protein sequence ID" value="CAI5772061.1"/>
    <property type="molecule type" value="Genomic_DNA"/>
</dbReference>
<dbReference type="SMART" id="SM00255">
    <property type="entry name" value="TIR"/>
    <property type="match status" value="1"/>
</dbReference>
<keyword evidence="20" id="KW-1185">Reference proteome</keyword>
<evidence type="ECO:0000256" key="12">
    <source>
        <dbReference type="ARBA" id="ARBA00023180"/>
    </source>
</evidence>
<dbReference type="PANTHER" id="PTHR11890:SF26">
    <property type="entry name" value="INTERLEUKIN-1 RECEPTOR TYPE 1"/>
    <property type="match status" value="1"/>
</dbReference>
<dbReference type="FunFam" id="3.40.50.10140:FF:000002">
    <property type="entry name" value="Interleukin 1 receptor accessory protein"/>
    <property type="match status" value="1"/>
</dbReference>